<organism evidence="1 2">
    <name type="scientific">Pinctada imbricata</name>
    <name type="common">Atlantic pearl-oyster</name>
    <name type="synonym">Pinctada martensii</name>
    <dbReference type="NCBI Taxonomy" id="66713"/>
    <lineage>
        <taxon>Eukaryota</taxon>
        <taxon>Metazoa</taxon>
        <taxon>Spiralia</taxon>
        <taxon>Lophotrochozoa</taxon>
        <taxon>Mollusca</taxon>
        <taxon>Bivalvia</taxon>
        <taxon>Autobranchia</taxon>
        <taxon>Pteriomorphia</taxon>
        <taxon>Pterioida</taxon>
        <taxon>Pterioidea</taxon>
        <taxon>Pteriidae</taxon>
        <taxon>Pinctada</taxon>
    </lineage>
</organism>
<evidence type="ECO:0000313" key="1">
    <source>
        <dbReference type="EMBL" id="KAK3101726.1"/>
    </source>
</evidence>
<reference evidence="1" key="1">
    <citation type="submission" date="2019-08" db="EMBL/GenBank/DDBJ databases">
        <title>The improved chromosome-level genome for the pearl oyster Pinctada fucata martensii using PacBio sequencing and Hi-C.</title>
        <authorList>
            <person name="Zheng Z."/>
        </authorList>
    </citation>
    <scope>NUCLEOTIDE SEQUENCE</scope>
    <source>
        <strain evidence="1">ZZ-2019</strain>
        <tissue evidence="1">Adductor muscle</tissue>
    </source>
</reference>
<dbReference type="Proteomes" id="UP001186944">
    <property type="component" value="Unassembled WGS sequence"/>
</dbReference>
<keyword evidence="2" id="KW-1185">Reference proteome</keyword>
<evidence type="ECO:0000313" key="2">
    <source>
        <dbReference type="Proteomes" id="UP001186944"/>
    </source>
</evidence>
<protein>
    <submittedName>
        <fullName evidence="1">Uncharacterized protein</fullName>
    </submittedName>
</protein>
<sequence length="281" mass="32545">MKVYYETFGGKDIETANPFKIPLWPKDSRVDHDVMEDQSLHPGRIQQLISSEDYADFEEEIIVEDQFVELDKYGDPIRPVFLALTKTSVLIAVDDLPDIRSSRASVLNGREESESEELELQWFAPLFLVDISMILDEEMLSIKTAVGYKRYFLLSNTRGGGDRDLNWLKWIMNIENANQDIQGYVRKMREKWQIEDIDITESAPNLTRTKSMARSLQRLSSVLTNRSDSVTFRTSEGNSLMVPLDLYDTSGIIHSESSKTNVSCFSCFRHRKKNRKRKEKR</sequence>
<accession>A0AA88YHD3</accession>
<proteinExistence type="predicted"/>
<dbReference type="EMBL" id="VSWD01000005">
    <property type="protein sequence ID" value="KAK3101726.1"/>
    <property type="molecule type" value="Genomic_DNA"/>
</dbReference>
<dbReference type="AlphaFoldDB" id="A0AA88YHD3"/>
<gene>
    <name evidence="1" type="ORF">FSP39_005882</name>
</gene>
<name>A0AA88YHD3_PINIB</name>
<comment type="caution">
    <text evidence="1">The sequence shown here is derived from an EMBL/GenBank/DDBJ whole genome shotgun (WGS) entry which is preliminary data.</text>
</comment>